<sequence length="122" mass="13867">MEVGHVLIAFIKDQQLIILTSQKPAMLTNPWKSKTTDYLDWLLVATVALFHGHFNHISYDWSVGLYSSATALDGFFYLFSISPTYVPVQLLHWSFIYEFSVAATMGGTHIHVQIMLSLLLVF</sequence>
<proteinExistence type="predicted"/>
<reference evidence="2" key="1">
    <citation type="journal article" date="2022" name="Mol. Ecol. Resour.">
        <title>The genomes of chicory, endive, great burdock and yacon provide insights into Asteraceae palaeo-polyploidization history and plant inulin production.</title>
        <authorList>
            <person name="Fan W."/>
            <person name="Wang S."/>
            <person name="Wang H."/>
            <person name="Wang A."/>
            <person name="Jiang F."/>
            <person name="Liu H."/>
            <person name="Zhao H."/>
            <person name="Xu D."/>
            <person name="Zhang Y."/>
        </authorList>
    </citation>
    <scope>NUCLEOTIDE SEQUENCE [LARGE SCALE GENOMIC DNA]</scope>
    <source>
        <strain evidence="2">cv. Niubang</strain>
    </source>
</reference>
<evidence type="ECO:0000313" key="1">
    <source>
        <dbReference type="EMBL" id="KAI3733321.1"/>
    </source>
</evidence>
<comment type="caution">
    <text evidence="1">The sequence shown here is derived from an EMBL/GenBank/DDBJ whole genome shotgun (WGS) entry which is preliminary data.</text>
</comment>
<reference evidence="1 2" key="2">
    <citation type="journal article" date="2022" name="Mol. Ecol. Resour.">
        <title>The genomes of chicory, endive, great burdock and yacon provide insights into Asteraceae paleo-polyploidization history and plant inulin production.</title>
        <authorList>
            <person name="Fan W."/>
            <person name="Wang S."/>
            <person name="Wang H."/>
            <person name="Wang A."/>
            <person name="Jiang F."/>
            <person name="Liu H."/>
            <person name="Zhao H."/>
            <person name="Xu D."/>
            <person name="Zhang Y."/>
        </authorList>
    </citation>
    <scope>NUCLEOTIDE SEQUENCE [LARGE SCALE GENOMIC DNA]</scope>
    <source>
        <strain evidence="2">cv. Niubang</strain>
    </source>
</reference>
<dbReference type="Proteomes" id="UP001055879">
    <property type="component" value="Linkage Group LG04"/>
</dbReference>
<protein>
    <submittedName>
        <fullName evidence="1">Uncharacterized protein</fullName>
    </submittedName>
</protein>
<keyword evidence="2" id="KW-1185">Reference proteome</keyword>
<name>A0ACB9CGA9_ARCLA</name>
<gene>
    <name evidence="1" type="ORF">L6452_12763</name>
</gene>
<organism evidence="1 2">
    <name type="scientific">Arctium lappa</name>
    <name type="common">Greater burdock</name>
    <name type="synonym">Lappa major</name>
    <dbReference type="NCBI Taxonomy" id="4217"/>
    <lineage>
        <taxon>Eukaryota</taxon>
        <taxon>Viridiplantae</taxon>
        <taxon>Streptophyta</taxon>
        <taxon>Embryophyta</taxon>
        <taxon>Tracheophyta</taxon>
        <taxon>Spermatophyta</taxon>
        <taxon>Magnoliopsida</taxon>
        <taxon>eudicotyledons</taxon>
        <taxon>Gunneridae</taxon>
        <taxon>Pentapetalae</taxon>
        <taxon>asterids</taxon>
        <taxon>campanulids</taxon>
        <taxon>Asterales</taxon>
        <taxon>Asteraceae</taxon>
        <taxon>Carduoideae</taxon>
        <taxon>Cardueae</taxon>
        <taxon>Arctiinae</taxon>
        <taxon>Arctium</taxon>
    </lineage>
</organism>
<dbReference type="EMBL" id="CM042050">
    <property type="protein sequence ID" value="KAI3733321.1"/>
    <property type="molecule type" value="Genomic_DNA"/>
</dbReference>
<evidence type="ECO:0000313" key="2">
    <source>
        <dbReference type="Proteomes" id="UP001055879"/>
    </source>
</evidence>
<accession>A0ACB9CGA9</accession>